<accession>A0A8J5CC26</accession>
<dbReference type="AlphaFoldDB" id="A0A8J5CC26"/>
<keyword evidence="2" id="KW-1185">Reference proteome</keyword>
<proteinExistence type="predicted"/>
<evidence type="ECO:0000313" key="2">
    <source>
        <dbReference type="Proteomes" id="UP000770661"/>
    </source>
</evidence>
<name>A0A8J5CC26_CHIOP</name>
<evidence type="ECO:0000313" key="1">
    <source>
        <dbReference type="EMBL" id="KAG0701942.1"/>
    </source>
</evidence>
<protein>
    <submittedName>
        <fullName evidence="1">Uncharacterized protein</fullName>
    </submittedName>
</protein>
<gene>
    <name evidence="1" type="ORF">GWK47_002878</name>
</gene>
<dbReference type="OrthoDB" id="421040at2759"/>
<dbReference type="EMBL" id="JACEEZ010025327">
    <property type="protein sequence ID" value="KAG0701942.1"/>
    <property type="molecule type" value="Genomic_DNA"/>
</dbReference>
<dbReference type="Proteomes" id="UP000770661">
    <property type="component" value="Unassembled WGS sequence"/>
</dbReference>
<reference evidence="1" key="1">
    <citation type="submission" date="2020-07" db="EMBL/GenBank/DDBJ databases">
        <title>The High-quality genome of the commercially important snow crab, Chionoecetes opilio.</title>
        <authorList>
            <person name="Jeong J.-H."/>
            <person name="Ryu S."/>
        </authorList>
    </citation>
    <scope>NUCLEOTIDE SEQUENCE</scope>
    <source>
        <strain evidence="1">MADBK_172401_WGS</strain>
        <tissue evidence="1">Digestive gland</tissue>
    </source>
</reference>
<comment type="caution">
    <text evidence="1">The sequence shown here is derived from an EMBL/GenBank/DDBJ whole genome shotgun (WGS) entry which is preliminary data.</text>
</comment>
<sequence>MTSVPEVILLNKGEPTHIAGGVLDLSFVSQDLNRDATWELHPHLASDHFASCTRLQTRKRTRPPPPPKWNLNQANWYTFEHSIANILASTPTPDSLEEADYRLTAAFHEAANIAIPLTKPGLVLHKDRWYYNAEVREYNRKINQARKLYRRHNTEETRTLLRAAIRLAREATRKIKTQKWLKWCSSINHSSNLSAMWKKIHMISGKASVRQAVHPNPADEANRLVQSFAARSSTALYAQAVQDTQRRLFPARIAAVSRSCSKAALTEVPFHHQRTARYLQDTQGHGGRC</sequence>
<organism evidence="1 2">
    <name type="scientific">Chionoecetes opilio</name>
    <name type="common">Atlantic snow crab</name>
    <name type="synonym">Cancer opilio</name>
    <dbReference type="NCBI Taxonomy" id="41210"/>
    <lineage>
        <taxon>Eukaryota</taxon>
        <taxon>Metazoa</taxon>
        <taxon>Ecdysozoa</taxon>
        <taxon>Arthropoda</taxon>
        <taxon>Crustacea</taxon>
        <taxon>Multicrustacea</taxon>
        <taxon>Malacostraca</taxon>
        <taxon>Eumalacostraca</taxon>
        <taxon>Eucarida</taxon>
        <taxon>Decapoda</taxon>
        <taxon>Pleocyemata</taxon>
        <taxon>Brachyura</taxon>
        <taxon>Eubrachyura</taxon>
        <taxon>Majoidea</taxon>
        <taxon>Majidae</taxon>
        <taxon>Chionoecetes</taxon>
    </lineage>
</organism>